<dbReference type="RefSeq" id="XP_002483747.1">
    <property type="nucleotide sequence ID" value="XM_002483702.1"/>
</dbReference>
<evidence type="ECO:0000313" key="3">
    <source>
        <dbReference type="EMBL" id="EED16513.1"/>
    </source>
</evidence>
<keyword evidence="4" id="KW-1185">Reference proteome</keyword>
<dbReference type="HOGENOM" id="CLU_020129_1_0_1"/>
<dbReference type="InterPro" id="IPR058329">
    <property type="entry name" value="Arp1_N"/>
</dbReference>
<dbReference type="Proteomes" id="UP000001745">
    <property type="component" value="Unassembled WGS sequence"/>
</dbReference>
<dbReference type="STRING" id="441959.B8ME86"/>
<dbReference type="PhylomeDB" id="B8ME86"/>
<gene>
    <name evidence="3" type="ORF">TSTA_015970</name>
</gene>
<reference evidence="4" key="1">
    <citation type="journal article" date="2015" name="Genome Announc.">
        <title>Genome sequence of the AIDS-associated pathogen Penicillium marneffei (ATCC18224) and its near taxonomic relative Talaromyces stipitatus (ATCC10500).</title>
        <authorList>
            <person name="Nierman W.C."/>
            <person name="Fedorova-Abrams N.D."/>
            <person name="Andrianopoulos A."/>
        </authorList>
    </citation>
    <scope>NUCLEOTIDE SEQUENCE [LARGE SCALE GENOMIC DNA]</scope>
    <source>
        <strain evidence="4">ATCC 10500 / CBS 375.48 / QM 6759 / NRRL 1006</strain>
    </source>
</reference>
<proteinExistence type="predicted"/>
<dbReference type="PANTHER" id="PTHR46310">
    <property type="entry name" value="AMIDASE 1"/>
    <property type="match status" value="1"/>
</dbReference>
<dbReference type="Pfam" id="PF26053">
    <property type="entry name" value="DUF8016"/>
    <property type="match status" value="1"/>
</dbReference>
<dbReference type="PANTHER" id="PTHR46310:SF7">
    <property type="entry name" value="AMIDASE 1"/>
    <property type="match status" value="1"/>
</dbReference>
<dbReference type="eggNOG" id="KOG1211">
    <property type="taxonomic scope" value="Eukaryota"/>
</dbReference>
<feature type="domain" description="Amidase" evidence="1">
    <location>
        <begin position="200"/>
        <end position="368"/>
    </location>
</feature>
<dbReference type="GeneID" id="8106370"/>
<organism evidence="3 4">
    <name type="scientific">Talaromyces stipitatus (strain ATCC 10500 / CBS 375.48 / QM 6759 / NRRL 1006)</name>
    <name type="common">Penicillium stipitatum</name>
    <dbReference type="NCBI Taxonomy" id="441959"/>
    <lineage>
        <taxon>Eukaryota</taxon>
        <taxon>Fungi</taxon>
        <taxon>Dikarya</taxon>
        <taxon>Ascomycota</taxon>
        <taxon>Pezizomycotina</taxon>
        <taxon>Eurotiomycetes</taxon>
        <taxon>Eurotiomycetidae</taxon>
        <taxon>Eurotiales</taxon>
        <taxon>Trichocomaceae</taxon>
        <taxon>Talaromyces</taxon>
        <taxon>Talaromyces sect. Talaromyces</taxon>
    </lineage>
</organism>
<protein>
    <submittedName>
        <fullName evidence="3">Uncharacterized protein</fullName>
    </submittedName>
</protein>
<evidence type="ECO:0000259" key="1">
    <source>
        <dbReference type="Pfam" id="PF01425"/>
    </source>
</evidence>
<dbReference type="InParanoid" id="B8ME86"/>
<dbReference type="InterPro" id="IPR036928">
    <property type="entry name" value="AS_sf"/>
</dbReference>
<dbReference type="OMA" id="TESVDYH"/>
<evidence type="ECO:0000259" key="2">
    <source>
        <dbReference type="Pfam" id="PF26053"/>
    </source>
</evidence>
<dbReference type="EMBL" id="EQ962656">
    <property type="protein sequence ID" value="EED16513.1"/>
    <property type="molecule type" value="Genomic_DNA"/>
</dbReference>
<name>B8ME86_TALSN</name>
<evidence type="ECO:0000313" key="4">
    <source>
        <dbReference type="Proteomes" id="UP000001745"/>
    </source>
</evidence>
<dbReference type="Pfam" id="PF01425">
    <property type="entry name" value="Amidase"/>
    <property type="match status" value="1"/>
</dbReference>
<sequence length="626" mass="69618">MTIIKPTKAANTTVIYKDRTMIHQAFNLGDSRFIAIQSERGLPSSGSDVPNFVTVFPVDDGRDSIETDWLRESIAKFSQDDDVFCTDFLSGVIFTSSTAFSLSTAAGEVLQSEYGTRMIEMIVSPKSSEKPEPGPYYVCQGQLFHIWKLYDDTQGAFLTGLVPAEEDSKLSKLEIAGEGLETTSIAVPSRLKVFRYTPNAGEGKPLAGWRIAVKDIFQVEGIKTSVCNRAYHDLYPPALKTAACIEILRQKGAHILGTTKLAAFAATEEPIECIDYQAPWNPRADGYQSPAGSSSGSGVAVASYDWVDVAIGSDTSGSGRRPGHWNGCFAHRPTHGVIPTNGYIPSFRSFDVPTFFGRSVDTCKEFATHWYSDLLPNATSFLPPQIIYPTNYISLITNEHQKQLIDDFVIDLEKSLGVKHVEMSFDEVWDANPPADAKGASLLEYMKDAGRDSFFYSDYHHFDQFRKDYHDKFGKRPYVSPPVKWQWELSSHITDEAHETALNRLAIYRQWFTEKILCPETQNTIILIPIENLSPRYRDEPLGRYFNPVGVPMLFLSPILQAPEFTVPIGEVPFHSKVTGNVEHLPAAISLLGAPNRDLQLMDIARDCLIKAGRPTSVLAGSKLFP</sequence>
<dbReference type="Gene3D" id="3.90.1300.10">
    <property type="entry name" value="Amidase signature (AS) domain"/>
    <property type="match status" value="1"/>
</dbReference>
<accession>B8ME86</accession>
<feature type="domain" description="Scytalone dehydratase-like protein Arp1 N-terminal" evidence="2">
    <location>
        <begin position="46"/>
        <end position="121"/>
    </location>
</feature>
<dbReference type="InterPro" id="IPR023631">
    <property type="entry name" value="Amidase_dom"/>
</dbReference>
<dbReference type="VEuPathDB" id="FungiDB:TSTA_015970"/>
<dbReference type="SUPFAM" id="SSF75304">
    <property type="entry name" value="Amidase signature (AS) enzymes"/>
    <property type="match status" value="1"/>
</dbReference>
<dbReference type="AlphaFoldDB" id="B8ME86"/>
<dbReference type="OrthoDB" id="4227473at2759"/>